<dbReference type="PaxDb" id="6945-B7QJ06"/>
<dbReference type="Proteomes" id="UP000001555">
    <property type="component" value="Unassembled WGS sequence"/>
</dbReference>
<gene>
    <name evidence="1" type="ORF">IscW_ISCW015093</name>
</gene>
<evidence type="ECO:0000313" key="1">
    <source>
        <dbReference type="EMBL" id="EEC18828.1"/>
    </source>
</evidence>
<protein>
    <submittedName>
        <fullName evidence="1 2">Uncharacterized protein</fullName>
    </submittedName>
</protein>
<keyword evidence="3" id="KW-1185">Reference proteome</keyword>
<evidence type="ECO:0000313" key="3">
    <source>
        <dbReference type="Proteomes" id="UP000001555"/>
    </source>
</evidence>
<dbReference type="HOGENOM" id="CLU_1940444_0_0_1"/>
<dbReference type="VEuPathDB" id="VectorBase:ISCI015093"/>
<dbReference type="EMBL" id="DS948870">
    <property type="protein sequence ID" value="EEC18828.1"/>
    <property type="molecule type" value="Genomic_DNA"/>
</dbReference>
<accession>B7QJ06</accession>
<proteinExistence type="predicted"/>
<evidence type="ECO:0000313" key="2">
    <source>
        <dbReference type="EnsemblMetazoa" id="ISCW015093-PA"/>
    </source>
</evidence>
<sequence length="130" mass="14599">MAAPSVPHLRTQPTILSLDPHVPNFRMASTPENRALVITRPPATFGASRKACDEHGPEEHNFKRFTHVANVQAPYDLNDIAHRLKHRASPRHEYNALALPGQDRIDLCYRLPSCGTNTARATQDKMRDGR</sequence>
<dbReference type="EMBL" id="ABJB010815784">
    <property type="status" value="NOT_ANNOTATED_CDS"/>
    <property type="molecule type" value="Genomic_DNA"/>
</dbReference>
<organism>
    <name type="scientific">Ixodes scapularis</name>
    <name type="common">Black-legged tick</name>
    <name type="synonym">Deer tick</name>
    <dbReference type="NCBI Taxonomy" id="6945"/>
    <lineage>
        <taxon>Eukaryota</taxon>
        <taxon>Metazoa</taxon>
        <taxon>Ecdysozoa</taxon>
        <taxon>Arthropoda</taxon>
        <taxon>Chelicerata</taxon>
        <taxon>Arachnida</taxon>
        <taxon>Acari</taxon>
        <taxon>Parasitiformes</taxon>
        <taxon>Ixodida</taxon>
        <taxon>Ixodoidea</taxon>
        <taxon>Ixodidae</taxon>
        <taxon>Ixodinae</taxon>
        <taxon>Ixodes</taxon>
    </lineage>
</organism>
<dbReference type="AlphaFoldDB" id="B7QJ06"/>
<dbReference type="EMBL" id="ABJB010512123">
    <property type="status" value="NOT_ANNOTATED_CDS"/>
    <property type="molecule type" value="Genomic_DNA"/>
</dbReference>
<dbReference type="EnsemblMetazoa" id="ISCW015093-RA">
    <property type="protein sequence ID" value="ISCW015093-PA"/>
    <property type="gene ID" value="ISCW015093"/>
</dbReference>
<dbReference type="InParanoid" id="B7QJ06"/>
<dbReference type="VEuPathDB" id="VectorBase:ISCW015093"/>
<reference evidence="1 3" key="1">
    <citation type="submission" date="2008-03" db="EMBL/GenBank/DDBJ databases">
        <title>Annotation of Ixodes scapularis.</title>
        <authorList>
            <consortium name="Ixodes scapularis Genome Project Consortium"/>
            <person name="Caler E."/>
            <person name="Hannick L.I."/>
            <person name="Bidwell S."/>
            <person name="Joardar V."/>
            <person name="Thiagarajan M."/>
            <person name="Amedeo P."/>
            <person name="Galinsky K.J."/>
            <person name="Schobel S."/>
            <person name="Inman J."/>
            <person name="Hostetler J."/>
            <person name="Miller J."/>
            <person name="Hammond M."/>
            <person name="Megy K."/>
            <person name="Lawson D."/>
            <person name="Kodira C."/>
            <person name="Sutton G."/>
            <person name="Meyer J."/>
            <person name="Hill C.A."/>
            <person name="Birren B."/>
            <person name="Nene V."/>
            <person name="Collins F."/>
            <person name="Alarcon-Chaidez F."/>
            <person name="Wikel S."/>
            <person name="Strausberg R."/>
        </authorList>
    </citation>
    <scope>NUCLEOTIDE SEQUENCE [LARGE SCALE GENOMIC DNA]</scope>
    <source>
        <strain evidence="3">Wikel</strain>
        <strain evidence="1">Wikel colony</strain>
    </source>
</reference>
<reference evidence="2" key="2">
    <citation type="submission" date="2020-05" db="UniProtKB">
        <authorList>
            <consortium name="EnsemblMetazoa"/>
        </authorList>
    </citation>
    <scope>IDENTIFICATION</scope>
    <source>
        <strain evidence="2">wikel</strain>
    </source>
</reference>
<name>B7QJ06_IXOSC</name>